<reference evidence="2 3" key="1">
    <citation type="submission" date="2020-08" db="EMBL/GenBank/DDBJ databases">
        <authorList>
            <person name="Hejnol A."/>
        </authorList>
    </citation>
    <scope>NUCLEOTIDE SEQUENCE [LARGE SCALE GENOMIC DNA]</scope>
</reference>
<keyword evidence="1" id="KW-1133">Transmembrane helix</keyword>
<feature type="transmembrane region" description="Helical" evidence="1">
    <location>
        <begin position="144"/>
        <end position="173"/>
    </location>
</feature>
<gene>
    <name evidence="2" type="ORF">DGYR_LOCUS3607</name>
</gene>
<evidence type="ECO:0000256" key="1">
    <source>
        <dbReference type="SAM" id="Phobius"/>
    </source>
</evidence>
<proteinExistence type="predicted"/>
<organism evidence="2 3">
    <name type="scientific">Dimorphilus gyrociliatus</name>
    <dbReference type="NCBI Taxonomy" id="2664684"/>
    <lineage>
        <taxon>Eukaryota</taxon>
        <taxon>Metazoa</taxon>
        <taxon>Spiralia</taxon>
        <taxon>Lophotrochozoa</taxon>
        <taxon>Annelida</taxon>
        <taxon>Polychaeta</taxon>
        <taxon>Polychaeta incertae sedis</taxon>
        <taxon>Dinophilidae</taxon>
        <taxon>Dimorphilus</taxon>
    </lineage>
</organism>
<evidence type="ECO:0000313" key="2">
    <source>
        <dbReference type="EMBL" id="CAD5114787.1"/>
    </source>
</evidence>
<dbReference type="EMBL" id="CAJFCJ010000005">
    <property type="protein sequence ID" value="CAD5114787.1"/>
    <property type="molecule type" value="Genomic_DNA"/>
</dbReference>
<dbReference type="SUPFAM" id="SSF57184">
    <property type="entry name" value="Growth factor receptor domain"/>
    <property type="match status" value="1"/>
</dbReference>
<dbReference type="PANTHER" id="PTHR24035">
    <property type="entry name" value="MULTIPLE EPIDERMAL GROWTH FACTOR-LIKE DOMAINS PROTEIN"/>
    <property type="match status" value="1"/>
</dbReference>
<keyword evidence="3" id="KW-1185">Reference proteome</keyword>
<keyword evidence="1" id="KW-0812">Transmembrane</keyword>
<comment type="caution">
    <text evidence="2">The sequence shown here is derived from an EMBL/GenBank/DDBJ whole genome shotgun (WGS) entry which is preliminary data.</text>
</comment>
<name>A0A7I8VF23_9ANNE</name>
<dbReference type="PANTHER" id="PTHR24035:SF109">
    <property type="entry name" value="PROTEIN DRAPER"/>
    <property type="match status" value="1"/>
</dbReference>
<sequence length="391" mass="44091">MNVGRALTDANMAVDQAITRVTSYYANLAEWVTSNYRKCERCSSNCRYSCNEITGYCYGNKCRSGWTGPRCLEKCRTGTYGIDCNRTCISHHCKGGNTSCHHVTGECINGCSFKNLNVPYCRCDQYCFNDGLKCNCEGFLSPKLLSIVLVAAIAINITFTVIFSVTLAVLRVVHWGAMKKLERERMLMLLDKPKGTFGSPVSSTLSLSETNPKCYIDPTGQPTKDRLVDKSTDWCKLGRNGKLQIDFVQVRSIFYIDTKESEEEISESRKKSTISMTLTDDKRYSNALLTQKTERIKIGLRDQKQSNTLVANVLNSHKITATRSSFQDNIEEGFVLVNKPENIDLTKVPGKGILKVFESFQLQNEPSSYEDESEDFFMREYSALDVNRPCT</sequence>
<dbReference type="InterPro" id="IPR009030">
    <property type="entry name" value="Growth_fac_rcpt_cys_sf"/>
</dbReference>
<dbReference type="InterPro" id="IPR052108">
    <property type="entry name" value="MEGF/SIB"/>
</dbReference>
<accession>A0A7I8VF23</accession>
<evidence type="ECO:0000313" key="3">
    <source>
        <dbReference type="Proteomes" id="UP000549394"/>
    </source>
</evidence>
<dbReference type="Proteomes" id="UP000549394">
    <property type="component" value="Unassembled WGS sequence"/>
</dbReference>
<dbReference type="OrthoDB" id="10252017at2759"/>
<keyword evidence="1" id="KW-0472">Membrane</keyword>
<dbReference type="AlphaFoldDB" id="A0A7I8VF23"/>
<protein>
    <submittedName>
        <fullName evidence="2">DgyrCDS3829</fullName>
    </submittedName>
</protein>